<evidence type="ECO:0000256" key="1">
    <source>
        <dbReference type="SAM" id="SignalP"/>
    </source>
</evidence>
<reference evidence="2 3" key="1">
    <citation type="journal article" date="2015" name="Stand. Genomic Sci.">
        <title>Genomic Encyclopedia of Bacterial and Archaeal Type Strains, Phase III: the genomes of soil and plant-associated and newly described type strains.</title>
        <authorList>
            <person name="Whitman W.B."/>
            <person name="Woyke T."/>
            <person name="Klenk H.P."/>
            <person name="Zhou Y."/>
            <person name="Lilburn T.G."/>
            <person name="Beck B.J."/>
            <person name="De Vos P."/>
            <person name="Vandamme P."/>
            <person name="Eisen J.A."/>
            <person name="Garrity G."/>
            <person name="Hugenholtz P."/>
            <person name="Kyrpides N.C."/>
        </authorList>
    </citation>
    <scope>NUCLEOTIDE SEQUENCE [LARGE SCALE GENOMIC DNA]</scope>
    <source>
        <strain evidence="2 3">ASC-9842</strain>
    </source>
</reference>
<gene>
    <name evidence="2" type="ORF">EV147_3360</name>
</gene>
<dbReference type="EMBL" id="SGXM01000004">
    <property type="protein sequence ID" value="RZT36697.1"/>
    <property type="molecule type" value="Genomic_DNA"/>
</dbReference>
<feature type="signal peptide" evidence="1">
    <location>
        <begin position="1"/>
        <end position="20"/>
    </location>
</feature>
<sequence>MSRHLFWWRALWAVALTAFASVAAAQQAPAKTVVLVHGAFADGSSWQKVIPAVGAGDRQKKSRHCRDFFKA</sequence>
<dbReference type="AlphaFoldDB" id="A0A4Q7RUF3"/>
<evidence type="ECO:0008006" key="4">
    <source>
        <dbReference type="Google" id="ProtNLM"/>
    </source>
</evidence>
<comment type="caution">
    <text evidence="2">The sequence shown here is derived from an EMBL/GenBank/DDBJ whole genome shotgun (WGS) entry which is preliminary data.</text>
</comment>
<evidence type="ECO:0000313" key="3">
    <source>
        <dbReference type="Proteomes" id="UP000291078"/>
    </source>
</evidence>
<dbReference type="RefSeq" id="WP_235844804.1">
    <property type="nucleotide sequence ID" value="NZ_SGXM01000004.1"/>
</dbReference>
<proteinExistence type="predicted"/>
<keyword evidence="3" id="KW-1185">Reference proteome</keyword>
<feature type="chain" id="PRO_5020696843" description="Alpha/beta hydrolase" evidence="1">
    <location>
        <begin position="21"/>
        <end position="71"/>
    </location>
</feature>
<keyword evidence="1" id="KW-0732">Signal</keyword>
<accession>A0A4Q7RUF3</accession>
<organism evidence="2 3">
    <name type="scientific">Cupriavidus agavae</name>
    <dbReference type="NCBI Taxonomy" id="1001822"/>
    <lineage>
        <taxon>Bacteria</taxon>
        <taxon>Pseudomonadati</taxon>
        <taxon>Pseudomonadota</taxon>
        <taxon>Betaproteobacteria</taxon>
        <taxon>Burkholderiales</taxon>
        <taxon>Burkholderiaceae</taxon>
        <taxon>Cupriavidus</taxon>
    </lineage>
</organism>
<dbReference type="Proteomes" id="UP000291078">
    <property type="component" value="Unassembled WGS sequence"/>
</dbReference>
<protein>
    <recommendedName>
        <fullName evidence="4">Alpha/beta hydrolase</fullName>
    </recommendedName>
</protein>
<evidence type="ECO:0000313" key="2">
    <source>
        <dbReference type="EMBL" id="RZT36697.1"/>
    </source>
</evidence>
<name>A0A4Q7RUF3_9BURK</name>